<organism evidence="7 8">
    <name type="scientific">Lactobacillus psittaci DSM 15354</name>
    <dbReference type="NCBI Taxonomy" id="1122152"/>
    <lineage>
        <taxon>Bacteria</taxon>
        <taxon>Bacillati</taxon>
        <taxon>Bacillota</taxon>
        <taxon>Bacilli</taxon>
        <taxon>Lactobacillales</taxon>
        <taxon>Lactobacillaceae</taxon>
        <taxon>Lactobacillus</taxon>
    </lineage>
</organism>
<dbReference type="InterPro" id="IPR035926">
    <property type="entry name" value="NusB-like_sf"/>
</dbReference>
<evidence type="ECO:0000256" key="1">
    <source>
        <dbReference type="ARBA" id="ARBA00005952"/>
    </source>
</evidence>
<gene>
    <name evidence="7" type="ORF">FC23_GL000212</name>
</gene>
<dbReference type="Pfam" id="PF01029">
    <property type="entry name" value="NusB"/>
    <property type="match status" value="1"/>
</dbReference>
<evidence type="ECO:0000256" key="5">
    <source>
        <dbReference type="ARBA" id="ARBA00023163"/>
    </source>
</evidence>
<dbReference type="Proteomes" id="UP000051931">
    <property type="component" value="Unassembled WGS sequence"/>
</dbReference>
<comment type="caution">
    <text evidence="7">The sequence shown here is derived from an EMBL/GenBank/DDBJ whole genome shotgun (WGS) entry which is preliminary data.</text>
</comment>
<dbReference type="eggNOG" id="COG0781">
    <property type="taxonomic scope" value="Bacteria"/>
</dbReference>
<protein>
    <submittedName>
        <fullName evidence="7">Transcription antitermination factor NusB</fullName>
    </submittedName>
</protein>
<accession>A0A0R1S4W7</accession>
<feature type="domain" description="NusB/RsmB/TIM44" evidence="6">
    <location>
        <begin position="11"/>
        <end position="120"/>
    </location>
</feature>
<dbReference type="GO" id="GO:0031564">
    <property type="term" value="P:transcription antitermination"/>
    <property type="evidence" value="ECO:0007669"/>
    <property type="project" value="UniProtKB-KW"/>
</dbReference>
<dbReference type="EMBL" id="AZFB01000001">
    <property type="protein sequence ID" value="KRL63964.1"/>
    <property type="molecule type" value="Genomic_DNA"/>
</dbReference>
<keyword evidence="8" id="KW-1185">Reference proteome</keyword>
<dbReference type="STRING" id="1122152.GCA_000425905_00468"/>
<dbReference type="GO" id="GO:0005829">
    <property type="term" value="C:cytosol"/>
    <property type="evidence" value="ECO:0007669"/>
    <property type="project" value="TreeGrafter"/>
</dbReference>
<dbReference type="PATRIC" id="fig|1122152.4.peg.214"/>
<keyword evidence="2" id="KW-0889">Transcription antitermination</keyword>
<dbReference type="InterPro" id="IPR006027">
    <property type="entry name" value="NusB_RsmB_TIM44"/>
</dbReference>
<dbReference type="Gene3D" id="1.10.940.10">
    <property type="entry name" value="NusB-like"/>
    <property type="match status" value="1"/>
</dbReference>
<dbReference type="PANTHER" id="PTHR11078:SF3">
    <property type="entry name" value="ANTITERMINATION NUSB DOMAIN-CONTAINING PROTEIN"/>
    <property type="match status" value="1"/>
</dbReference>
<dbReference type="InterPro" id="IPR011605">
    <property type="entry name" value="NusB_fam"/>
</dbReference>
<dbReference type="NCBIfam" id="TIGR01951">
    <property type="entry name" value="nusB"/>
    <property type="match status" value="1"/>
</dbReference>
<reference evidence="7 8" key="1">
    <citation type="journal article" date="2015" name="Genome Announc.">
        <title>Expanding the biotechnology potential of lactobacilli through comparative genomics of 213 strains and associated genera.</title>
        <authorList>
            <person name="Sun Z."/>
            <person name="Harris H.M."/>
            <person name="McCann A."/>
            <person name="Guo C."/>
            <person name="Argimon S."/>
            <person name="Zhang W."/>
            <person name="Yang X."/>
            <person name="Jeffery I.B."/>
            <person name="Cooney J.C."/>
            <person name="Kagawa T.F."/>
            <person name="Liu W."/>
            <person name="Song Y."/>
            <person name="Salvetti E."/>
            <person name="Wrobel A."/>
            <person name="Rasinkangas P."/>
            <person name="Parkhill J."/>
            <person name="Rea M.C."/>
            <person name="O'Sullivan O."/>
            <person name="Ritari J."/>
            <person name="Douillard F.P."/>
            <person name="Paul Ross R."/>
            <person name="Yang R."/>
            <person name="Briner A.E."/>
            <person name="Felis G.E."/>
            <person name="de Vos W.M."/>
            <person name="Barrangou R."/>
            <person name="Klaenhammer T.R."/>
            <person name="Caufield P.W."/>
            <person name="Cui Y."/>
            <person name="Zhang H."/>
            <person name="O'Toole P.W."/>
        </authorList>
    </citation>
    <scope>NUCLEOTIDE SEQUENCE [LARGE SCALE GENOMIC DNA]</scope>
    <source>
        <strain evidence="7 8">DSM 15354</strain>
    </source>
</reference>
<evidence type="ECO:0000256" key="2">
    <source>
        <dbReference type="ARBA" id="ARBA00022814"/>
    </source>
</evidence>
<evidence type="ECO:0000313" key="8">
    <source>
        <dbReference type="Proteomes" id="UP000051931"/>
    </source>
</evidence>
<dbReference type="PANTHER" id="PTHR11078">
    <property type="entry name" value="N UTILIZATION SUBSTANCE PROTEIN B-RELATED"/>
    <property type="match status" value="1"/>
</dbReference>
<proteinExistence type="inferred from homology"/>
<keyword evidence="4" id="KW-0805">Transcription regulation</keyword>
<keyword evidence="5" id="KW-0804">Transcription</keyword>
<dbReference type="SUPFAM" id="SSF48013">
    <property type="entry name" value="NusB-like"/>
    <property type="match status" value="1"/>
</dbReference>
<evidence type="ECO:0000259" key="6">
    <source>
        <dbReference type="Pfam" id="PF01029"/>
    </source>
</evidence>
<dbReference type="GO" id="GO:0006353">
    <property type="term" value="P:DNA-templated transcription termination"/>
    <property type="evidence" value="ECO:0007669"/>
    <property type="project" value="InterPro"/>
</dbReference>
<sequence>MQAVFLANEEPDLTIEEVEARTAKSLDLKALPAYALEILTGVLNERGDLQALISKHLKKGWRFERINRISVAIMEVAIYEIKHSTVITPVAAVNEALILCEEFDDPKSKSFINGILANFMPTK</sequence>
<name>A0A0R1S4W7_9LACO</name>
<evidence type="ECO:0000313" key="7">
    <source>
        <dbReference type="EMBL" id="KRL63964.1"/>
    </source>
</evidence>
<evidence type="ECO:0000256" key="3">
    <source>
        <dbReference type="ARBA" id="ARBA00022884"/>
    </source>
</evidence>
<dbReference type="AlphaFoldDB" id="A0A0R1S4W7"/>
<comment type="similarity">
    <text evidence="1">Belongs to the NusB family.</text>
</comment>
<evidence type="ECO:0000256" key="4">
    <source>
        <dbReference type="ARBA" id="ARBA00023015"/>
    </source>
</evidence>
<keyword evidence="3" id="KW-0694">RNA-binding</keyword>
<dbReference type="GO" id="GO:0003723">
    <property type="term" value="F:RNA binding"/>
    <property type="evidence" value="ECO:0007669"/>
    <property type="project" value="UniProtKB-KW"/>
</dbReference>